<accession>A0A5P9JX78</accession>
<name>A0A5P9JX78_9HYPH</name>
<reference evidence="2 3" key="1">
    <citation type="submission" date="2019-10" db="EMBL/GenBank/DDBJ databases">
        <title>Isolation, Identification of Microvirga thermotolerans HR1, a novel thermophilic bacterium and Comparative Genomics of the genus Microvirga.</title>
        <authorList>
            <person name="Li J."/>
            <person name="Zhang W."/>
            <person name="Lin M."/>
            <person name="Wang J."/>
        </authorList>
    </citation>
    <scope>NUCLEOTIDE SEQUENCE [LARGE SCALE GENOMIC DNA]</scope>
    <source>
        <strain evidence="2 3">HR1</strain>
    </source>
</reference>
<gene>
    <name evidence="2" type="ORF">GDR74_13745</name>
</gene>
<evidence type="ECO:0000313" key="2">
    <source>
        <dbReference type="EMBL" id="QFU17197.1"/>
    </source>
</evidence>
<feature type="transmembrane region" description="Helical" evidence="1">
    <location>
        <begin position="175"/>
        <end position="194"/>
    </location>
</feature>
<dbReference type="KEGG" id="mico:GDR74_13745"/>
<dbReference type="EMBL" id="CP045423">
    <property type="protein sequence ID" value="QFU17197.1"/>
    <property type="molecule type" value="Genomic_DNA"/>
</dbReference>
<proteinExistence type="predicted"/>
<feature type="transmembrane region" description="Helical" evidence="1">
    <location>
        <begin position="150"/>
        <end position="169"/>
    </location>
</feature>
<keyword evidence="1" id="KW-0812">Transmembrane</keyword>
<organism evidence="2 3">
    <name type="scientific">Microvirga thermotolerans</name>
    <dbReference type="NCBI Taxonomy" id="2651334"/>
    <lineage>
        <taxon>Bacteria</taxon>
        <taxon>Pseudomonadati</taxon>
        <taxon>Pseudomonadota</taxon>
        <taxon>Alphaproteobacteria</taxon>
        <taxon>Hyphomicrobiales</taxon>
        <taxon>Methylobacteriaceae</taxon>
        <taxon>Microvirga</taxon>
    </lineage>
</organism>
<evidence type="ECO:0000256" key="1">
    <source>
        <dbReference type="SAM" id="Phobius"/>
    </source>
</evidence>
<sequence>MTLSPIVLPLFALLVAGWSVALAASFPARRREALRDALSAALLDDPRFGEADRAAVRDGLASLLGPGMGPALLAGVPAILLALALQGLAARIRGVSGPSPLERLEWARHRAHELRRFAERAEGGGAVREDPRFRRLEELAFECELLRRPFLMLGLGGLSLPALALYGLAYGFREAFFVLPQLAFFLAKALAPVLRPPVRRRRPTSGTGRAR</sequence>
<dbReference type="Proteomes" id="UP000325614">
    <property type="component" value="Chromosome"/>
</dbReference>
<dbReference type="AlphaFoldDB" id="A0A5P9JX78"/>
<keyword evidence="1" id="KW-0472">Membrane</keyword>
<protein>
    <submittedName>
        <fullName evidence="2">Uncharacterized protein</fullName>
    </submittedName>
</protein>
<keyword evidence="1" id="KW-1133">Transmembrane helix</keyword>
<feature type="transmembrane region" description="Helical" evidence="1">
    <location>
        <begin position="71"/>
        <end position="90"/>
    </location>
</feature>
<evidence type="ECO:0000313" key="3">
    <source>
        <dbReference type="Proteomes" id="UP000325614"/>
    </source>
</evidence>
<keyword evidence="3" id="KW-1185">Reference proteome</keyword>
<dbReference type="RefSeq" id="WP_152586833.1">
    <property type="nucleotide sequence ID" value="NZ_CP045423.1"/>
</dbReference>